<dbReference type="RefSeq" id="WP_343055998.1">
    <property type="nucleotide sequence ID" value="NZ_BAABBZ010000057.1"/>
</dbReference>
<evidence type="ECO:0000259" key="4">
    <source>
        <dbReference type="Pfam" id="PF25876"/>
    </source>
</evidence>
<gene>
    <name evidence="8" type="ORF">GGQ68_003903</name>
</gene>
<evidence type="ECO:0000259" key="5">
    <source>
        <dbReference type="Pfam" id="PF25917"/>
    </source>
</evidence>
<evidence type="ECO:0000256" key="1">
    <source>
        <dbReference type="ARBA" id="ARBA00004196"/>
    </source>
</evidence>
<dbReference type="Pfam" id="PF25944">
    <property type="entry name" value="Beta-barrel_RND"/>
    <property type="match status" value="1"/>
</dbReference>
<dbReference type="InterPro" id="IPR058625">
    <property type="entry name" value="MdtA-like_BSH"/>
</dbReference>
<organism evidence="8 9">
    <name type="scientific">Sagittula marina</name>
    <dbReference type="NCBI Taxonomy" id="943940"/>
    <lineage>
        <taxon>Bacteria</taxon>
        <taxon>Pseudomonadati</taxon>
        <taxon>Pseudomonadota</taxon>
        <taxon>Alphaproteobacteria</taxon>
        <taxon>Rhodobacterales</taxon>
        <taxon>Roseobacteraceae</taxon>
        <taxon>Sagittula</taxon>
    </lineage>
</organism>
<protein>
    <submittedName>
        <fullName evidence="8">Membrane fusion protein (Multidrug efflux system)</fullName>
    </submittedName>
</protein>
<dbReference type="Gene3D" id="2.40.30.170">
    <property type="match status" value="1"/>
</dbReference>
<feature type="domain" description="Multidrug resistance protein MdtA-like beta-barrel" evidence="6">
    <location>
        <begin position="169"/>
        <end position="257"/>
    </location>
</feature>
<evidence type="ECO:0000259" key="7">
    <source>
        <dbReference type="Pfam" id="PF25967"/>
    </source>
</evidence>
<feature type="domain" description="Multidrug resistance protein MdtA-like barrel-sandwich hybrid" evidence="5">
    <location>
        <begin position="24"/>
        <end position="165"/>
    </location>
</feature>
<dbReference type="GO" id="GO:0030313">
    <property type="term" value="C:cell envelope"/>
    <property type="evidence" value="ECO:0007669"/>
    <property type="project" value="UniProtKB-SubCell"/>
</dbReference>
<dbReference type="AlphaFoldDB" id="A0A7W6GTH8"/>
<dbReference type="PANTHER" id="PTHR30158">
    <property type="entry name" value="ACRA/E-RELATED COMPONENT OF DRUG EFFLUX TRANSPORTER"/>
    <property type="match status" value="1"/>
</dbReference>
<feature type="domain" description="Multidrug resistance protein MdtA-like C-terminal permuted SH3" evidence="7">
    <location>
        <begin position="260"/>
        <end position="319"/>
    </location>
</feature>
<evidence type="ECO:0000256" key="3">
    <source>
        <dbReference type="SAM" id="Coils"/>
    </source>
</evidence>
<comment type="similarity">
    <text evidence="2">Belongs to the membrane fusion protein (MFP) (TC 8.A.1) family.</text>
</comment>
<dbReference type="GO" id="GO:0022857">
    <property type="term" value="F:transmembrane transporter activity"/>
    <property type="evidence" value="ECO:0007669"/>
    <property type="project" value="InterPro"/>
</dbReference>
<evidence type="ECO:0000259" key="6">
    <source>
        <dbReference type="Pfam" id="PF25944"/>
    </source>
</evidence>
<dbReference type="NCBIfam" id="TIGR01730">
    <property type="entry name" value="RND_mfp"/>
    <property type="match status" value="1"/>
</dbReference>
<dbReference type="Gene3D" id="2.40.420.20">
    <property type="match status" value="1"/>
</dbReference>
<dbReference type="InterPro" id="IPR006143">
    <property type="entry name" value="RND_pump_MFP"/>
</dbReference>
<dbReference type="InterPro" id="IPR058624">
    <property type="entry name" value="MdtA-like_HH"/>
</dbReference>
<name>A0A7W6GTH8_9RHOB</name>
<keyword evidence="3" id="KW-0175">Coiled coil</keyword>
<dbReference type="PANTHER" id="PTHR30158:SF3">
    <property type="entry name" value="MULTIDRUG EFFLUX PUMP SUBUNIT ACRA-RELATED"/>
    <property type="match status" value="1"/>
</dbReference>
<dbReference type="Proteomes" id="UP000541426">
    <property type="component" value="Unassembled WGS sequence"/>
</dbReference>
<comment type="subcellular location">
    <subcellularLocation>
        <location evidence="1">Cell envelope</location>
    </subcellularLocation>
</comment>
<accession>A0A7W6GTH8</accession>
<dbReference type="SUPFAM" id="SSF111369">
    <property type="entry name" value="HlyD-like secretion proteins"/>
    <property type="match status" value="1"/>
</dbReference>
<dbReference type="Gene3D" id="2.40.50.100">
    <property type="match status" value="1"/>
</dbReference>
<evidence type="ECO:0000256" key="2">
    <source>
        <dbReference type="ARBA" id="ARBA00009477"/>
    </source>
</evidence>
<dbReference type="InterPro" id="IPR058626">
    <property type="entry name" value="MdtA-like_b-barrel"/>
</dbReference>
<dbReference type="InterPro" id="IPR058627">
    <property type="entry name" value="MdtA-like_C"/>
</dbReference>
<feature type="coiled-coil region" evidence="3">
    <location>
        <begin position="57"/>
        <end position="135"/>
    </location>
</feature>
<evidence type="ECO:0000313" key="9">
    <source>
        <dbReference type="Proteomes" id="UP000541426"/>
    </source>
</evidence>
<keyword evidence="9" id="KW-1185">Reference proteome</keyword>
<dbReference type="EMBL" id="JACIEJ010000011">
    <property type="protein sequence ID" value="MBB3987556.1"/>
    <property type="molecule type" value="Genomic_DNA"/>
</dbReference>
<feature type="domain" description="Multidrug resistance protein MdtA-like alpha-helical hairpin" evidence="4">
    <location>
        <begin position="64"/>
        <end position="130"/>
    </location>
</feature>
<dbReference type="Pfam" id="PF25876">
    <property type="entry name" value="HH_MFP_RND"/>
    <property type="match status" value="1"/>
</dbReference>
<comment type="caution">
    <text evidence="8">The sequence shown here is derived from an EMBL/GenBank/DDBJ whole genome shotgun (WGS) entry which is preliminary data.</text>
</comment>
<proteinExistence type="inferred from homology"/>
<dbReference type="Pfam" id="PF25967">
    <property type="entry name" value="RND-MFP_C"/>
    <property type="match status" value="1"/>
</dbReference>
<evidence type="ECO:0000313" key="8">
    <source>
        <dbReference type="EMBL" id="MBB3987556.1"/>
    </source>
</evidence>
<sequence>MVTLDEAHVPFSVTLPGRAVASAQTDIRPRVSGMIEEIPYSPGSRVSVGDVLFRLEANTYETALAAAEAQVRGAEVAVQTAEATVSRYARLEGTGVTTGDVDTARSSLAQAQATLSAAKADLQSAQLDLERVEIRSPIDGIVAVSNVSVGAIVTANQTDALTTVTTMDPIYVDVAESSARITRVRSQFDNGTLQPGDRLDAALTLEDGRSYEDTGSLVTPGLVVSTSTGSVDMRFEFENPARMILPGQFLRVGINVGSRQAILVPQRASQRQADGTLTVFLAKDGVANEVSLTTSGTYQNAWIVTEGVDVGDQVIVDGLSNLSDGAKVSPVPVTINDIGVVQDVAPDDAQDAEQDQ</sequence>
<dbReference type="GO" id="GO:0046677">
    <property type="term" value="P:response to antibiotic"/>
    <property type="evidence" value="ECO:0007669"/>
    <property type="project" value="TreeGrafter"/>
</dbReference>
<dbReference type="Pfam" id="PF25917">
    <property type="entry name" value="BSH_RND"/>
    <property type="match status" value="1"/>
</dbReference>
<dbReference type="Gene3D" id="1.10.287.470">
    <property type="entry name" value="Helix hairpin bin"/>
    <property type="match status" value="1"/>
</dbReference>
<dbReference type="GO" id="GO:0005886">
    <property type="term" value="C:plasma membrane"/>
    <property type="evidence" value="ECO:0007669"/>
    <property type="project" value="TreeGrafter"/>
</dbReference>
<reference evidence="8 9" key="1">
    <citation type="submission" date="2020-08" db="EMBL/GenBank/DDBJ databases">
        <title>Genomic Encyclopedia of Type Strains, Phase IV (KMG-IV): sequencing the most valuable type-strain genomes for metagenomic binning, comparative biology and taxonomic classification.</title>
        <authorList>
            <person name="Goeker M."/>
        </authorList>
    </citation>
    <scope>NUCLEOTIDE SEQUENCE [LARGE SCALE GENOMIC DNA]</scope>
    <source>
        <strain evidence="8 9">DSM 102235</strain>
    </source>
</reference>